<dbReference type="InterPro" id="IPR022765">
    <property type="entry name" value="Dna2/Cas4_DUF83"/>
</dbReference>
<comment type="similarity">
    <text evidence="14">Belongs to the CRISPR-associated endonuclease Cas1 family.</text>
</comment>
<reference evidence="17" key="1">
    <citation type="journal article" date="2019" name="Int. J. Syst. Evol. Microbiol.">
        <title>The Global Catalogue of Microorganisms (GCM) 10K type strain sequencing project: providing services to taxonomists for standard genome sequencing and annotation.</title>
        <authorList>
            <consortium name="The Broad Institute Genomics Platform"/>
            <consortium name="The Broad Institute Genome Sequencing Center for Infectious Disease"/>
            <person name="Wu L."/>
            <person name="Ma J."/>
        </authorList>
    </citation>
    <scope>NUCLEOTIDE SEQUENCE [LARGE SCALE GENOMIC DNA]</scope>
    <source>
        <strain evidence="17">WLHS5</strain>
    </source>
</reference>
<dbReference type="InterPro" id="IPR042206">
    <property type="entry name" value="CRISPR-assoc_Cas1_C"/>
</dbReference>
<keyword evidence="2 14" id="KW-0479">Metal-binding</keyword>
<dbReference type="GO" id="GO:0004519">
    <property type="term" value="F:endonuclease activity"/>
    <property type="evidence" value="ECO:0007669"/>
    <property type="project" value="UniProtKB-KW"/>
</dbReference>
<comment type="cofactor">
    <cofactor evidence="14">
        <name>Mg(2+)</name>
        <dbReference type="ChEBI" id="CHEBI:18420"/>
    </cofactor>
    <cofactor evidence="14">
        <name>Mn(2+)</name>
        <dbReference type="ChEBI" id="CHEBI:29035"/>
    </cofactor>
</comment>
<dbReference type="Gene3D" id="3.90.320.10">
    <property type="match status" value="1"/>
</dbReference>
<dbReference type="HAMAP" id="MF_01470">
    <property type="entry name" value="Cas1"/>
    <property type="match status" value="1"/>
</dbReference>
<dbReference type="EC" id="3.1.-.-" evidence="14"/>
<gene>
    <name evidence="14 16" type="primary">cas1</name>
    <name evidence="16" type="ORF">ACFQRI_17730</name>
</gene>
<sequence>MEPPLPIGAHALREYVYCSRLFHLGSAQGYRVDSEEMRLGRQVHTTVDVPSSPGRPDLRIKPTNWKIRSFRLSHEKLGLTATCDIVEAVDGDVHPVEFRRGAPQRDEQPWPDDRIQLMAQLVLLRHHGYHCTHGYLWYDSVRRRVRVQWTADAEAELRHVLHNARKLLRQAKRPPPLRHSPKCPACSLLPICMPDEINELTDRDTARPRRLLARAPARDPVYVTEPGSTVGVRSERISVSKDHEALLSVRLHDVQHLVAAGPVQVTSQAVHALADQGSPVVWTSTTGWLKAVSVPTIGNHVALRRCQFTMPPNAALDFSCRLVGGKIRNCRTLLRRNPHLDDEKILARLDADAARADRAPTRSTLLGVEGAAARTYFAGFARALRPDHRLPGPTFEMTGRTRRPPQDAVSCLLSYLYSLLVKDVTTACYALGLDPFFGCYHQPVRGRPALVLDLAEEFRPLVADSTALNMINTRQARPATFHVHPVSVALTSTGRRDVISAYEHRLATEIHHPVFGYQVTYRRAIEIQARLFAAWLLHEIPHYTAFTTR</sequence>
<evidence type="ECO:0000256" key="2">
    <source>
        <dbReference type="ARBA" id="ARBA00022723"/>
    </source>
</evidence>
<dbReference type="PANTHER" id="PTHR34353:SF2">
    <property type="entry name" value="CRISPR-ASSOCIATED ENDONUCLEASE CAS1 1"/>
    <property type="match status" value="1"/>
</dbReference>
<keyword evidence="17" id="KW-1185">Reference proteome</keyword>
<evidence type="ECO:0000256" key="7">
    <source>
        <dbReference type="ARBA" id="ARBA00023004"/>
    </source>
</evidence>
<comment type="subunit">
    <text evidence="13 14">Homodimer, forms a heterotetramer with a Cas2 homodimer.</text>
</comment>
<evidence type="ECO:0000256" key="14">
    <source>
        <dbReference type="HAMAP-Rule" id="MF_01470"/>
    </source>
</evidence>
<name>A0ABW2LL26_9PSEU</name>
<evidence type="ECO:0000256" key="6">
    <source>
        <dbReference type="ARBA" id="ARBA00022842"/>
    </source>
</evidence>
<dbReference type="Pfam" id="PF01930">
    <property type="entry name" value="Cas_Cas4"/>
    <property type="match status" value="1"/>
</dbReference>
<evidence type="ECO:0000256" key="4">
    <source>
        <dbReference type="ARBA" id="ARBA00022801"/>
    </source>
</evidence>
<keyword evidence="7" id="KW-0408">Iron</keyword>
<keyword evidence="1 14" id="KW-0540">Nuclease</keyword>
<dbReference type="InterPro" id="IPR013343">
    <property type="entry name" value="CRISPR-assoc_prot_Cas4"/>
</dbReference>
<dbReference type="InterPro" id="IPR011604">
    <property type="entry name" value="PDDEXK-like_dom_sf"/>
</dbReference>
<keyword evidence="10 14" id="KW-0238">DNA-binding</keyword>
<keyword evidence="8" id="KW-0411">Iron-sulfur</keyword>
<feature type="binding site" evidence="14">
    <location>
        <position position="441"/>
    </location>
    <ligand>
        <name>Mn(2+)</name>
        <dbReference type="ChEBI" id="CHEBI:29035"/>
    </ligand>
</feature>
<dbReference type="InterPro" id="IPR050646">
    <property type="entry name" value="Cas1"/>
</dbReference>
<dbReference type="Pfam" id="PF01867">
    <property type="entry name" value="Cas_Cas1"/>
    <property type="match status" value="1"/>
</dbReference>
<dbReference type="Gene3D" id="3.100.10.20">
    <property type="entry name" value="CRISPR-associated endonuclease Cas1, N-terminal domain"/>
    <property type="match status" value="1"/>
</dbReference>
<dbReference type="RefSeq" id="WP_380669955.1">
    <property type="nucleotide sequence ID" value="NZ_JBHTCJ010000009.1"/>
</dbReference>
<keyword evidence="4 14" id="KW-0378">Hydrolase</keyword>
<evidence type="ECO:0000256" key="5">
    <source>
        <dbReference type="ARBA" id="ARBA00022839"/>
    </source>
</evidence>
<evidence type="ECO:0000256" key="8">
    <source>
        <dbReference type="ARBA" id="ARBA00023014"/>
    </source>
</evidence>
<dbReference type="Gene3D" id="1.20.120.920">
    <property type="entry name" value="CRISPR-associated endonuclease Cas1, C-terminal domain"/>
    <property type="match status" value="1"/>
</dbReference>
<accession>A0ABW2LL26</accession>
<comment type="function">
    <text evidence="14">CRISPR (clustered regularly interspaced short palindromic repeat), is an adaptive immune system that provides protection against mobile genetic elements (viruses, transposable elements and conjugative plasmids). CRISPR clusters contain spacers, sequences complementary to antecedent mobile elements, and target invading nucleic acids. CRISPR clusters are transcribed and processed into CRISPR RNA (crRNA). Acts as a dsDNA endonuclease. Involved in the integration of spacer DNA into the CRISPR cassette.</text>
</comment>
<evidence type="ECO:0000256" key="11">
    <source>
        <dbReference type="ARBA" id="ARBA00023211"/>
    </source>
</evidence>
<evidence type="ECO:0000256" key="3">
    <source>
        <dbReference type="ARBA" id="ARBA00022759"/>
    </source>
</evidence>
<dbReference type="EMBL" id="JBHTCJ010000009">
    <property type="protein sequence ID" value="MFC7343244.1"/>
    <property type="molecule type" value="Genomic_DNA"/>
</dbReference>
<evidence type="ECO:0000259" key="15">
    <source>
        <dbReference type="Pfam" id="PF01930"/>
    </source>
</evidence>
<keyword evidence="6 14" id="KW-0460">Magnesium</keyword>
<proteinExistence type="inferred from homology"/>
<evidence type="ECO:0000256" key="13">
    <source>
        <dbReference type="ARBA" id="ARBA00038592"/>
    </source>
</evidence>
<feature type="domain" description="DUF83" evidence="15">
    <location>
        <begin position="12"/>
        <end position="193"/>
    </location>
</feature>
<dbReference type="Proteomes" id="UP001596504">
    <property type="component" value="Unassembled WGS sequence"/>
</dbReference>
<feature type="binding site" evidence="14">
    <location>
        <position position="456"/>
    </location>
    <ligand>
        <name>Mn(2+)</name>
        <dbReference type="ChEBI" id="CHEBI:29035"/>
    </ligand>
</feature>
<evidence type="ECO:0000256" key="12">
    <source>
        <dbReference type="ARBA" id="ARBA00033996"/>
    </source>
</evidence>
<keyword evidence="5" id="KW-0269">Exonuclease</keyword>
<evidence type="ECO:0000313" key="16">
    <source>
        <dbReference type="EMBL" id="MFC7343244.1"/>
    </source>
</evidence>
<dbReference type="InterPro" id="IPR042211">
    <property type="entry name" value="CRISPR-assoc_Cas1_N"/>
</dbReference>
<comment type="catalytic activity">
    <reaction evidence="12">
        <text>exonucleolytic cleavage in the 5'- to 3'-direction to yield nucleoside 3'-phosphates.</text>
        <dbReference type="EC" id="3.1.12.1"/>
    </reaction>
</comment>
<organism evidence="16 17">
    <name type="scientific">Saccharopolyspora griseoalba</name>
    <dbReference type="NCBI Taxonomy" id="1431848"/>
    <lineage>
        <taxon>Bacteria</taxon>
        <taxon>Bacillati</taxon>
        <taxon>Actinomycetota</taxon>
        <taxon>Actinomycetes</taxon>
        <taxon>Pseudonocardiales</taxon>
        <taxon>Pseudonocardiaceae</taxon>
        <taxon>Saccharopolyspora</taxon>
    </lineage>
</organism>
<dbReference type="InterPro" id="IPR002729">
    <property type="entry name" value="CRISPR-assoc_Cas1"/>
</dbReference>
<keyword evidence="3 14" id="KW-0255">Endonuclease</keyword>
<feature type="binding site" evidence="14">
    <location>
        <position position="369"/>
    </location>
    <ligand>
        <name>Mn(2+)</name>
        <dbReference type="ChEBI" id="CHEBI:29035"/>
    </ligand>
</feature>
<evidence type="ECO:0000313" key="17">
    <source>
        <dbReference type="Proteomes" id="UP001596504"/>
    </source>
</evidence>
<dbReference type="NCBIfam" id="TIGR00287">
    <property type="entry name" value="cas1"/>
    <property type="match status" value="1"/>
</dbReference>
<evidence type="ECO:0000256" key="10">
    <source>
        <dbReference type="ARBA" id="ARBA00023125"/>
    </source>
</evidence>
<evidence type="ECO:0000256" key="1">
    <source>
        <dbReference type="ARBA" id="ARBA00022722"/>
    </source>
</evidence>
<keyword evidence="9 14" id="KW-0051">Antiviral defense</keyword>
<dbReference type="CDD" id="cd09634">
    <property type="entry name" value="Cas1_I-II-III"/>
    <property type="match status" value="1"/>
</dbReference>
<protein>
    <recommendedName>
        <fullName evidence="14">CRISPR-associated endonuclease Cas1</fullName>
        <ecNumber evidence="14">3.1.-.-</ecNumber>
    </recommendedName>
</protein>
<comment type="caution">
    <text evidence="16">The sequence shown here is derived from an EMBL/GenBank/DDBJ whole genome shotgun (WGS) entry which is preliminary data.</text>
</comment>
<dbReference type="NCBIfam" id="TIGR00372">
    <property type="entry name" value="cas4"/>
    <property type="match status" value="1"/>
</dbReference>
<dbReference type="PANTHER" id="PTHR34353">
    <property type="entry name" value="CRISPR-ASSOCIATED ENDONUCLEASE CAS1 1"/>
    <property type="match status" value="1"/>
</dbReference>
<keyword evidence="11 14" id="KW-0464">Manganese</keyword>
<evidence type="ECO:0000256" key="9">
    <source>
        <dbReference type="ARBA" id="ARBA00023118"/>
    </source>
</evidence>